<protein>
    <submittedName>
        <fullName evidence="2">Helix-turn-helix transcriptional regulator</fullName>
    </submittedName>
</protein>
<dbReference type="RefSeq" id="WP_150924863.1">
    <property type="nucleotide sequence ID" value="NZ_CP044232.1"/>
</dbReference>
<sequence>MAVSLKDFVADHPVNRERVDAHKERMLSEVRAYRLRELREQLGLTQAELAKRIGVGQRQVSKIEHGDLDSAKVGTIRKYLEAVGGDLVVEYVSGDRRLQVA</sequence>
<dbReference type="EMBL" id="CP044232">
    <property type="protein sequence ID" value="QEW03409.1"/>
    <property type="molecule type" value="Genomic_DNA"/>
</dbReference>
<dbReference type="SMART" id="SM00530">
    <property type="entry name" value="HTH_XRE"/>
    <property type="match status" value="1"/>
</dbReference>
<dbReference type="PROSITE" id="PS50943">
    <property type="entry name" value="HTH_CROC1"/>
    <property type="match status" value="1"/>
</dbReference>
<organism evidence="2 3">
    <name type="scientific">Microbacterium lushaniae</name>
    <dbReference type="NCBI Taxonomy" id="2614639"/>
    <lineage>
        <taxon>Bacteria</taxon>
        <taxon>Bacillati</taxon>
        <taxon>Actinomycetota</taxon>
        <taxon>Actinomycetes</taxon>
        <taxon>Micrococcales</taxon>
        <taxon>Microbacteriaceae</taxon>
        <taxon>Microbacterium</taxon>
    </lineage>
</organism>
<dbReference type="CDD" id="cd00093">
    <property type="entry name" value="HTH_XRE"/>
    <property type="match status" value="1"/>
</dbReference>
<feature type="domain" description="HTH cro/C1-type" evidence="1">
    <location>
        <begin position="35"/>
        <end position="66"/>
    </location>
</feature>
<evidence type="ECO:0000259" key="1">
    <source>
        <dbReference type="PROSITE" id="PS50943"/>
    </source>
</evidence>
<reference evidence="3" key="1">
    <citation type="submission" date="2019-09" db="EMBL/GenBank/DDBJ databases">
        <title>Mumia zhuanghuii sp. nov. isolated from the intestinal contents of plateau pika (Ochotona curzoniae) in the Qinghai-Tibet plateau of China.</title>
        <authorList>
            <person name="Tian Z."/>
        </authorList>
    </citation>
    <scope>NUCLEOTIDE SEQUENCE [LARGE SCALE GENOMIC DNA]</scope>
    <source>
        <strain evidence="3">L-031</strain>
    </source>
</reference>
<dbReference type="Proteomes" id="UP000325516">
    <property type="component" value="Chromosome"/>
</dbReference>
<dbReference type="GO" id="GO:0003677">
    <property type="term" value="F:DNA binding"/>
    <property type="evidence" value="ECO:0007669"/>
    <property type="project" value="InterPro"/>
</dbReference>
<dbReference type="InterPro" id="IPR001387">
    <property type="entry name" value="Cro/C1-type_HTH"/>
</dbReference>
<evidence type="ECO:0000313" key="3">
    <source>
        <dbReference type="Proteomes" id="UP000325516"/>
    </source>
</evidence>
<dbReference type="InterPro" id="IPR010982">
    <property type="entry name" value="Lambda_DNA-bd_dom_sf"/>
</dbReference>
<accession>A0A5J6L465</accession>
<name>A0A5J6L465_9MICO</name>
<proteinExistence type="predicted"/>
<evidence type="ECO:0000313" key="2">
    <source>
        <dbReference type="EMBL" id="QEW03409.1"/>
    </source>
</evidence>
<dbReference type="Gene3D" id="1.10.260.40">
    <property type="entry name" value="lambda repressor-like DNA-binding domains"/>
    <property type="match status" value="1"/>
</dbReference>
<keyword evidence="3" id="KW-1185">Reference proteome</keyword>
<dbReference type="KEGG" id="mlz:F6J85_10040"/>
<gene>
    <name evidence="2" type="ORF">F6J85_10040</name>
</gene>
<dbReference type="SUPFAM" id="SSF47413">
    <property type="entry name" value="lambda repressor-like DNA-binding domains"/>
    <property type="match status" value="1"/>
</dbReference>
<dbReference type="Pfam" id="PF01381">
    <property type="entry name" value="HTH_3"/>
    <property type="match status" value="1"/>
</dbReference>
<dbReference type="AlphaFoldDB" id="A0A5J6L465"/>